<gene>
    <name evidence="13" type="ORF">C7373_11335</name>
</gene>
<dbReference type="EMBL" id="QEKK01000013">
    <property type="protein sequence ID" value="PVY46785.1"/>
    <property type="molecule type" value="Genomic_DNA"/>
</dbReference>
<dbReference type="UniPathway" id="UPA00996">
    <property type="reaction ID" value="UER00366"/>
</dbReference>
<dbReference type="PANTHER" id="PTHR30409">
    <property type="entry name" value="CARBAMATE KINASE"/>
    <property type="match status" value="1"/>
</dbReference>
<keyword evidence="7 11" id="KW-0418">Kinase</keyword>
<dbReference type="OrthoDB" id="9766717at2"/>
<dbReference type="RefSeq" id="WP_033118284.1">
    <property type="nucleotide sequence ID" value="NZ_CAMREZ010000016.1"/>
</dbReference>
<evidence type="ECO:0000256" key="10">
    <source>
        <dbReference type="NCBIfam" id="TIGR00746"/>
    </source>
</evidence>
<dbReference type="InterPro" id="IPR001048">
    <property type="entry name" value="Asp/Glu/Uridylate_kinase"/>
</dbReference>
<comment type="similarity">
    <text evidence="2 11">Belongs to the carbamate kinase family.</text>
</comment>
<sequence length="310" mass="33338">MKPKRIVLALGGNALGENLPEQMKAVKRTVKTIADLLEEGHQMVITHGNGPQVGMINMAMTTLSREDPSHPMAPLSVCTAMSQGYIGYDLQNALREELLNRGVRRSVATVLTQVEVDPADPAFQHPTKPIGAFMTQAEAEEMRRRGNPVMEDAGRGWRRVVASPRPRRVVELDTIRTLADAGQIVIACGGGGIPVLPDGNHLRGAGAVVDKDFTAELLAEELGADCLMILTAVEKVAVHFGKPNQRWLTHMTVPVAEKYIAEGQFAPGSMLPKVEAAVAFAKSSPGRQTLITQLEKALDGMRGQTGTIIG</sequence>
<evidence type="ECO:0000256" key="11">
    <source>
        <dbReference type="PIRNR" id="PIRNR000723"/>
    </source>
</evidence>
<dbReference type="CDD" id="cd04235">
    <property type="entry name" value="AAK_CK"/>
    <property type="match status" value="1"/>
</dbReference>
<evidence type="ECO:0000256" key="7">
    <source>
        <dbReference type="ARBA" id="ARBA00022777"/>
    </source>
</evidence>
<reference evidence="13 14" key="1">
    <citation type="submission" date="2018-04" db="EMBL/GenBank/DDBJ databases">
        <title>Genomic Encyclopedia of Type Strains, Phase IV (KMG-IV): sequencing the most valuable type-strain genomes for metagenomic binning, comparative biology and taxonomic classification.</title>
        <authorList>
            <person name="Goeker M."/>
        </authorList>
    </citation>
    <scope>NUCLEOTIDE SEQUENCE [LARGE SCALE GENOMIC DNA]</scope>
    <source>
        <strain evidence="13 14">DSM 26588</strain>
    </source>
</reference>
<evidence type="ECO:0000313" key="14">
    <source>
        <dbReference type="Proteomes" id="UP000245778"/>
    </source>
</evidence>
<feature type="domain" description="Aspartate/glutamate/uridylate kinase" evidence="12">
    <location>
        <begin position="4"/>
        <end position="284"/>
    </location>
</feature>
<organism evidence="13 14">
    <name type="scientific">Intestinimonas butyriciproducens</name>
    <dbReference type="NCBI Taxonomy" id="1297617"/>
    <lineage>
        <taxon>Bacteria</taxon>
        <taxon>Bacillati</taxon>
        <taxon>Bacillota</taxon>
        <taxon>Clostridia</taxon>
        <taxon>Eubacteriales</taxon>
        <taxon>Intestinimonas</taxon>
    </lineage>
</organism>
<evidence type="ECO:0000256" key="8">
    <source>
        <dbReference type="ARBA" id="ARBA00022840"/>
    </source>
</evidence>
<evidence type="ECO:0000256" key="6">
    <source>
        <dbReference type="ARBA" id="ARBA00022741"/>
    </source>
</evidence>
<keyword evidence="5 11" id="KW-0808">Transferase</keyword>
<dbReference type="GO" id="GO:0005524">
    <property type="term" value="F:ATP binding"/>
    <property type="evidence" value="ECO:0007669"/>
    <property type="project" value="UniProtKB-KW"/>
</dbReference>
<keyword evidence="6" id="KW-0547">Nucleotide-binding</keyword>
<dbReference type="Proteomes" id="UP000245778">
    <property type="component" value="Unassembled WGS sequence"/>
</dbReference>
<dbReference type="SUPFAM" id="SSF53633">
    <property type="entry name" value="Carbamate kinase-like"/>
    <property type="match status" value="1"/>
</dbReference>
<accession>A0A2U1BDQ0</accession>
<dbReference type="GeneID" id="93230697"/>
<keyword evidence="4" id="KW-0056">Arginine metabolism</keyword>
<evidence type="ECO:0000259" key="12">
    <source>
        <dbReference type="Pfam" id="PF00696"/>
    </source>
</evidence>
<dbReference type="InterPro" id="IPR003964">
    <property type="entry name" value="Carb_kinase"/>
</dbReference>
<evidence type="ECO:0000256" key="2">
    <source>
        <dbReference type="ARBA" id="ARBA00011066"/>
    </source>
</evidence>
<dbReference type="InterPro" id="IPR036393">
    <property type="entry name" value="AceGlu_kinase-like_sf"/>
</dbReference>
<evidence type="ECO:0000256" key="1">
    <source>
        <dbReference type="ARBA" id="ARBA00005118"/>
    </source>
</evidence>
<comment type="pathway">
    <text evidence="1">Metabolic intermediate metabolism; carbamoyl phosphate degradation; CO(2) and NH(3) from carbamoyl phosphate: step 1/1.</text>
</comment>
<evidence type="ECO:0000256" key="3">
    <source>
        <dbReference type="ARBA" id="ARBA00013070"/>
    </source>
</evidence>
<evidence type="ECO:0000256" key="4">
    <source>
        <dbReference type="ARBA" id="ARBA00022503"/>
    </source>
</evidence>
<dbReference type="NCBIfam" id="NF009007">
    <property type="entry name" value="PRK12352.1"/>
    <property type="match status" value="1"/>
</dbReference>
<keyword evidence="8" id="KW-0067">ATP-binding</keyword>
<dbReference type="NCBIfam" id="TIGR00746">
    <property type="entry name" value="arcC"/>
    <property type="match status" value="1"/>
</dbReference>
<protein>
    <recommendedName>
        <fullName evidence="3 10">Carbamate kinase</fullName>
    </recommendedName>
</protein>
<dbReference type="FunFam" id="3.40.1160.10:FF:000007">
    <property type="entry name" value="Carbamate kinase"/>
    <property type="match status" value="1"/>
</dbReference>
<comment type="caution">
    <text evidence="13">The sequence shown here is derived from an EMBL/GenBank/DDBJ whole genome shotgun (WGS) entry which is preliminary data.</text>
</comment>
<dbReference type="PIRSF" id="PIRSF000723">
    <property type="entry name" value="Carbamate_kin"/>
    <property type="match status" value="1"/>
</dbReference>
<evidence type="ECO:0000313" key="13">
    <source>
        <dbReference type="EMBL" id="PVY46785.1"/>
    </source>
</evidence>
<evidence type="ECO:0000256" key="5">
    <source>
        <dbReference type="ARBA" id="ARBA00022679"/>
    </source>
</evidence>
<evidence type="ECO:0000256" key="9">
    <source>
        <dbReference type="ARBA" id="ARBA00048467"/>
    </source>
</evidence>
<dbReference type="GO" id="GO:0019546">
    <property type="term" value="P:L-arginine deiminase pathway"/>
    <property type="evidence" value="ECO:0007669"/>
    <property type="project" value="TreeGrafter"/>
</dbReference>
<dbReference type="GO" id="GO:0005829">
    <property type="term" value="C:cytosol"/>
    <property type="evidence" value="ECO:0007669"/>
    <property type="project" value="TreeGrafter"/>
</dbReference>
<dbReference type="GO" id="GO:0008804">
    <property type="term" value="F:carbamate kinase activity"/>
    <property type="evidence" value="ECO:0007669"/>
    <property type="project" value="UniProtKB-UniRule"/>
</dbReference>
<proteinExistence type="inferred from homology"/>
<dbReference type="AlphaFoldDB" id="A0A2U1BDQ0"/>
<dbReference type="PRINTS" id="PR01469">
    <property type="entry name" value="CARBMTKINASE"/>
</dbReference>
<dbReference type="PROSITE" id="PS01128">
    <property type="entry name" value="SHIKIMATE_KINASE"/>
    <property type="match status" value="1"/>
</dbReference>
<name>A0A2U1BDQ0_9FIRM</name>
<dbReference type="Gene3D" id="3.40.1160.10">
    <property type="entry name" value="Acetylglutamate kinase-like"/>
    <property type="match status" value="1"/>
</dbReference>
<dbReference type="InterPro" id="IPR023000">
    <property type="entry name" value="Shikimate_kinase_CS"/>
</dbReference>
<dbReference type="Pfam" id="PF00696">
    <property type="entry name" value="AA_kinase"/>
    <property type="match status" value="1"/>
</dbReference>
<comment type="catalytic activity">
    <reaction evidence="9">
        <text>hydrogencarbonate + NH4(+) + ATP = carbamoyl phosphate + ADP + H2O + H(+)</text>
        <dbReference type="Rhea" id="RHEA:10152"/>
        <dbReference type="ChEBI" id="CHEBI:15377"/>
        <dbReference type="ChEBI" id="CHEBI:15378"/>
        <dbReference type="ChEBI" id="CHEBI:17544"/>
        <dbReference type="ChEBI" id="CHEBI:28938"/>
        <dbReference type="ChEBI" id="CHEBI:30616"/>
        <dbReference type="ChEBI" id="CHEBI:58228"/>
        <dbReference type="ChEBI" id="CHEBI:456216"/>
        <dbReference type="EC" id="2.7.2.2"/>
    </reaction>
</comment>
<dbReference type="PANTHER" id="PTHR30409:SF1">
    <property type="entry name" value="CARBAMATE KINASE-RELATED"/>
    <property type="match status" value="1"/>
</dbReference>